<dbReference type="AlphaFoldDB" id="A0A4Y3PEV1"/>
<dbReference type="RefSeq" id="WP_122964045.1">
    <property type="nucleotide sequence ID" value="NZ_BJMH01000010.1"/>
</dbReference>
<comment type="caution">
    <text evidence="3">The sequence shown here is derived from an EMBL/GenBank/DDBJ whole genome shotgun (WGS) entry which is preliminary data.</text>
</comment>
<evidence type="ECO:0000313" key="4">
    <source>
        <dbReference type="Proteomes" id="UP000316882"/>
    </source>
</evidence>
<dbReference type="InterPro" id="IPR021860">
    <property type="entry name" value="Peptidase_S12_Pab87-rel_C"/>
</dbReference>
<keyword evidence="4" id="KW-1185">Reference proteome</keyword>
<organism evidence="3 4">
    <name type="scientific">Brevibacillus parabrevis</name>
    <dbReference type="NCBI Taxonomy" id="54914"/>
    <lineage>
        <taxon>Bacteria</taxon>
        <taxon>Bacillati</taxon>
        <taxon>Bacillota</taxon>
        <taxon>Bacilli</taxon>
        <taxon>Bacillales</taxon>
        <taxon>Paenibacillaceae</taxon>
        <taxon>Brevibacillus</taxon>
    </lineage>
</organism>
<dbReference type="PANTHER" id="PTHR46825:SF9">
    <property type="entry name" value="BETA-LACTAMASE-RELATED DOMAIN-CONTAINING PROTEIN"/>
    <property type="match status" value="1"/>
</dbReference>
<name>A0A4Y3PEV1_BREPA</name>
<evidence type="ECO:0000259" key="1">
    <source>
        <dbReference type="Pfam" id="PF00144"/>
    </source>
</evidence>
<feature type="domain" description="Peptidase S12 Pab87-related C-terminal" evidence="2">
    <location>
        <begin position="390"/>
        <end position="464"/>
    </location>
</feature>
<accession>A0A4Y3PEV1</accession>
<feature type="domain" description="Beta-lactamase-related" evidence="1">
    <location>
        <begin position="9"/>
        <end position="362"/>
    </location>
</feature>
<dbReference type="Gene3D" id="3.40.710.10">
    <property type="entry name" value="DD-peptidase/beta-lactamase superfamily"/>
    <property type="match status" value="1"/>
</dbReference>
<dbReference type="Pfam" id="PF00144">
    <property type="entry name" value="Beta-lactamase"/>
    <property type="match status" value="1"/>
</dbReference>
<gene>
    <name evidence="3" type="ORF">BPA01_25720</name>
</gene>
<dbReference type="GO" id="GO:0016787">
    <property type="term" value="F:hydrolase activity"/>
    <property type="evidence" value="ECO:0007669"/>
    <property type="project" value="UniProtKB-KW"/>
</dbReference>
<evidence type="ECO:0000259" key="2">
    <source>
        <dbReference type="Pfam" id="PF11954"/>
    </source>
</evidence>
<dbReference type="InterPro" id="IPR001466">
    <property type="entry name" value="Beta-lactam-related"/>
</dbReference>
<dbReference type="EMBL" id="BJMH01000010">
    <property type="protein sequence ID" value="GEB32992.1"/>
    <property type="molecule type" value="Genomic_DNA"/>
</dbReference>
<dbReference type="SUPFAM" id="SSF56601">
    <property type="entry name" value="beta-lactamase/transpeptidase-like"/>
    <property type="match status" value="1"/>
</dbReference>
<protein>
    <submittedName>
        <fullName evidence="3">Serine hydrolase</fullName>
    </submittedName>
</protein>
<dbReference type="InterPro" id="IPR050491">
    <property type="entry name" value="AmpC-like"/>
</dbReference>
<dbReference type="STRING" id="54914.AV540_11485"/>
<sequence>MAVWVESFEEYAQKLLSQAKITGAAVGLAKQGQMDYFRGFGLADDTEDALELTPDTVFGIGSVTKSFTCVAIMQLQEQGKLHVHDPVRKYIPELSTPNEDYTRAMTIHHLMTHTAGFPPLDSLVGAMKNSMLEDTANRTFSSGLQWDLDKAEAIETYDELLAYMAKLEYELLGAPGEHFSYSNDSYALLGIIVGRVSGIAYEQFVREYILEPAGMTNSAFLIEELPADAQVATLFTRKSPEEGGAVFRSPAWWDAPAMRSGGFLKSTIRDLLRYTELFRTGGLVGDKRLLSADSVKDMTTPYAPLTPFQGYGYGLMIGKDGHGGTLIEHGGAIKGVSAQIFTIPESDTTGAILMNVDGGPATDLMHGLLNEYRGQPAATPPFPYADYELPVERLATYVGEYRSSEGANVTVEIEENGLVLKAMGGKLPLRAVGEDGFVFKRGETDSYIRFFRDEAGEISRMGFGFRQLPKVSVGKEQTV</sequence>
<proteinExistence type="predicted"/>
<dbReference type="Proteomes" id="UP000316882">
    <property type="component" value="Unassembled WGS sequence"/>
</dbReference>
<dbReference type="PANTHER" id="PTHR46825">
    <property type="entry name" value="D-ALANYL-D-ALANINE-CARBOXYPEPTIDASE/ENDOPEPTIDASE AMPH"/>
    <property type="match status" value="1"/>
</dbReference>
<keyword evidence="3" id="KW-0378">Hydrolase</keyword>
<dbReference type="Pfam" id="PF11954">
    <property type="entry name" value="DUF3471"/>
    <property type="match status" value="1"/>
</dbReference>
<reference evidence="3 4" key="1">
    <citation type="submission" date="2019-06" db="EMBL/GenBank/DDBJ databases">
        <title>Whole genome shotgun sequence of Brevibacillus parabrevis NBRC 12334.</title>
        <authorList>
            <person name="Hosoyama A."/>
            <person name="Uohara A."/>
            <person name="Ohji S."/>
            <person name="Ichikawa N."/>
        </authorList>
    </citation>
    <scope>NUCLEOTIDE SEQUENCE [LARGE SCALE GENOMIC DNA]</scope>
    <source>
        <strain evidence="3 4">NBRC 12334</strain>
    </source>
</reference>
<evidence type="ECO:0000313" key="3">
    <source>
        <dbReference type="EMBL" id="GEB32992.1"/>
    </source>
</evidence>
<dbReference type="InterPro" id="IPR012338">
    <property type="entry name" value="Beta-lactam/transpept-like"/>
</dbReference>